<dbReference type="Pfam" id="PF01272">
    <property type="entry name" value="GreA_GreB"/>
    <property type="match status" value="1"/>
</dbReference>
<reference evidence="3 4" key="1">
    <citation type="submission" date="2018-06" db="EMBL/GenBank/DDBJ databases">
        <title>Genomic Encyclopedia of Archaeal and Bacterial Type Strains, Phase II (KMG-II): from individual species to whole genera.</title>
        <authorList>
            <person name="Goeker M."/>
        </authorList>
    </citation>
    <scope>NUCLEOTIDE SEQUENCE [LARGE SCALE GENOMIC DNA]</scope>
    <source>
        <strain evidence="3 4">DSM 18774</strain>
    </source>
</reference>
<dbReference type="InterPro" id="IPR029462">
    <property type="entry name" value="Rnk_N"/>
</dbReference>
<feature type="domain" description="Transcription elongation factor GreA/GreB C-terminal" evidence="1">
    <location>
        <begin position="58"/>
        <end position="132"/>
    </location>
</feature>
<name>A0A2W7QEU8_9RHOB</name>
<evidence type="ECO:0000313" key="4">
    <source>
        <dbReference type="Proteomes" id="UP000249538"/>
    </source>
</evidence>
<gene>
    <name evidence="3" type="ORF">LX76_04522</name>
</gene>
<proteinExistence type="predicted"/>
<dbReference type="Gene3D" id="3.10.50.30">
    <property type="entry name" value="Transcription elongation factor, GreA/GreB, C-terminal domain"/>
    <property type="match status" value="1"/>
</dbReference>
<dbReference type="AlphaFoldDB" id="A0A2W7QEU8"/>
<organism evidence="3 4">
    <name type="scientific">Cereibacter changlensis</name>
    <dbReference type="NCBI Taxonomy" id="402884"/>
    <lineage>
        <taxon>Bacteria</taxon>
        <taxon>Pseudomonadati</taxon>
        <taxon>Pseudomonadota</taxon>
        <taxon>Alphaproteobacteria</taxon>
        <taxon>Rhodobacterales</taxon>
        <taxon>Paracoccaceae</taxon>
        <taxon>Cereibacter</taxon>
    </lineage>
</organism>
<dbReference type="RefSeq" id="WP_111467607.1">
    <property type="nucleotide sequence ID" value="NZ_QKZS01000038.1"/>
</dbReference>
<dbReference type="Proteomes" id="UP000249538">
    <property type="component" value="Unassembled WGS sequence"/>
</dbReference>
<dbReference type="InterPro" id="IPR023459">
    <property type="entry name" value="Tscrpt_elong_fac_GreA/B_fam"/>
</dbReference>
<dbReference type="GO" id="GO:0006354">
    <property type="term" value="P:DNA-templated transcription elongation"/>
    <property type="evidence" value="ECO:0007669"/>
    <property type="project" value="TreeGrafter"/>
</dbReference>
<dbReference type="GO" id="GO:0032784">
    <property type="term" value="P:regulation of DNA-templated transcription elongation"/>
    <property type="evidence" value="ECO:0007669"/>
    <property type="project" value="InterPro"/>
</dbReference>
<dbReference type="EMBL" id="QKZS01000038">
    <property type="protein sequence ID" value="PZX47044.1"/>
    <property type="molecule type" value="Genomic_DNA"/>
</dbReference>
<dbReference type="GO" id="GO:0016301">
    <property type="term" value="F:kinase activity"/>
    <property type="evidence" value="ECO:0007669"/>
    <property type="project" value="UniProtKB-KW"/>
</dbReference>
<dbReference type="Pfam" id="PF14760">
    <property type="entry name" value="Rnk_N"/>
    <property type="match status" value="1"/>
</dbReference>
<dbReference type="InterPro" id="IPR036953">
    <property type="entry name" value="GreA/GreB_C_sf"/>
</dbReference>
<dbReference type="NCBIfam" id="NF004396">
    <property type="entry name" value="PRK05753.1"/>
    <property type="match status" value="1"/>
</dbReference>
<protein>
    <submittedName>
        <fullName evidence="3">Regulator of nucleoside diphosphate kinase</fullName>
    </submittedName>
</protein>
<sequence>MTRLTASTRLPKILLDKTLVGRLEALAASMMRRSPEVGERLMDEIARAKLVAPDKLRSDVVTIGNEVTYRDLGNDRVQTVILTYPEDADIDQHRISVLTPIGVALLGLSVGASISWATRDDETRTLEVLKVMPMTS</sequence>
<accession>A0A2W7QEU8</accession>
<dbReference type="GO" id="GO:0003677">
    <property type="term" value="F:DNA binding"/>
    <property type="evidence" value="ECO:0007669"/>
    <property type="project" value="InterPro"/>
</dbReference>
<keyword evidence="3" id="KW-0418">Kinase</keyword>
<keyword evidence="3" id="KW-0808">Transferase</keyword>
<dbReference type="InterPro" id="IPR001437">
    <property type="entry name" value="Tscrpt_elong_fac_GreA/B_C"/>
</dbReference>
<dbReference type="SUPFAM" id="SSF54534">
    <property type="entry name" value="FKBP-like"/>
    <property type="match status" value="1"/>
</dbReference>
<evidence type="ECO:0000259" key="1">
    <source>
        <dbReference type="Pfam" id="PF01272"/>
    </source>
</evidence>
<dbReference type="GO" id="GO:0070063">
    <property type="term" value="F:RNA polymerase binding"/>
    <property type="evidence" value="ECO:0007669"/>
    <property type="project" value="InterPro"/>
</dbReference>
<feature type="domain" description="Regulator of nucleoside diphosphate kinase N-terminal" evidence="2">
    <location>
        <begin position="21"/>
        <end position="51"/>
    </location>
</feature>
<comment type="caution">
    <text evidence="3">The sequence shown here is derived from an EMBL/GenBank/DDBJ whole genome shotgun (WGS) entry which is preliminary data.</text>
</comment>
<dbReference type="PANTHER" id="PTHR30437:SF5">
    <property type="entry name" value="REGULATOR OF NUCLEOSIDE DIPHOSPHATE KINASE"/>
    <property type="match status" value="1"/>
</dbReference>
<evidence type="ECO:0000313" key="3">
    <source>
        <dbReference type="EMBL" id="PZX47044.1"/>
    </source>
</evidence>
<evidence type="ECO:0000259" key="2">
    <source>
        <dbReference type="Pfam" id="PF14760"/>
    </source>
</evidence>
<dbReference type="PANTHER" id="PTHR30437">
    <property type="entry name" value="TRANSCRIPTION ELONGATION FACTOR GREA"/>
    <property type="match status" value="1"/>
</dbReference>